<accession>A0A4Q9GVG0</accession>
<comment type="subunit">
    <text evidence="2 7">Heterodimer of SbcC and SbcD.</text>
</comment>
<comment type="similarity">
    <text evidence="1 7">Belongs to the SbcD family.</text>
</comment>
<dbReference type="Pfam" id="PF00149">
    <property type="entry name" value="Metallophos"/>
    <property type="match status" value="1"/>
</dbReference>
<evidence type="ECO:0000256" key="3">
    <source>
        <dbReference type="ARBA" id="ARBA00013365"/>
    </source>
</evidence>
<evidence type="ECO:0000259" key="8">
    <source>
        <dbReference type="Pfam" id="PF00149"/>
    </source>
</evidence>
<evidence type="ECO:0000256" key="1">
    <source>
        <dbReference type="ARBA" id="ARBA00010555"/>
    </source>
</evidence>
<organism evidence="10 11">
    <name type="scientific">Glaciihabitans arcticus</name>
    <dbReference type="NCBI Taxonomy" id="2668039"/>
    <lineage>
        <taxon>Bacteria</taxon>
        <taxon>Bacillati</taxon>
        <taxon>Actinomycetota</taxon>
        <taxon>Actinomycetes</taxon>
        <taxon>Micrococcales</taxon>
        <taxon>Microbacteriaceae</taxon>
        <taxon>Glaciihabitans</taxon>
    </lineage>
</organism>
<keyword evidence="7" id="KW-0235">DNA replication</keyword>
<dbReference type="PANTHER" id="PTHR30337">
    <property type="entry name" value="COMPONENT OF ATP-DEPENDENT DSDNA EXONUCLEASE"/>
    <property type="match status" value="1"/>
</dbReference>
<feature type="domain" description="Nuclease SbcCD subunit D C-terminal" evidence="9">
    <location>
        <begin position="264"/>
        <end position="351"/>
    </location>
</feature>
<evidence type="ECO:0000256" key="5">
    <source>
        <dbReference type="ARBA" id="ARBA00022801"/>
    </source>
</evidence>
<keyword evidence="6 7" id="KW-0269">Exonuclease</keyword>
<keyword evidence="7" id="KW-0255">Endonuclease</keyword>
<comment type="caution">
    <text evidence="10">The sequence shown here is derived from an EMBL/GenBank/DDBJ whole genome shotgun (WGS) entry which is preliminary data.</text>
</comment>
<dbReference type="GO" id="GO:0006260">
    <property type="term" value="P:DNA replication"/>
    <property type="evidence" value="ECO:0007669"/>
    <property type="project" value="UniProtKB-KW"/>
</dbReference>
<keyword evidence="5 7" id="KW-0378">Hydrolase</keyword>
<evidence type="ECO:0000256" key="4">
    <source>
        <dbReference type="ARBA" id="ARBA00022722"/>
    </source>
</evidence>
<evidence type="ECO:0000259" key="9">
    <source>
        <dbReference type="Pfam" id="PF12320"/>
    </source>
</evidence>
<dbReference type="InterPro" id="IPR041796">
    <property type="entry name" value="Mre11_N"/>
</dbReference>
<dbReference type="SUPFAM" id="SSF56300">
    <property type="entry name" value="Metallo-dependent phosphatases"/>
    <property type="match status" value="1"/>
</dbReference>
<keyword evidence="7" id="KW-0233">DNA recombination</keyword>
<evidence type="ECO:0000256" key="2">
    <source>
        <dbReference type="ARBA" id="ARBA00011322"/>
    </source>
</evidence>
<dbReference type="Pfam" id="PF12320">
    <property type="entry name" value="SbcD_C"/>
    <property type="match status" value="1"/>
</dbReference>
<dbReference type="EMBL" id="SISG01000001">
    <property type="protein sequence ID" value="TBN56633.1"/>
    <property type="molecule type" value="Genomic_DNA"/>
</dbReference>
<protein>
    <recommendedName>
        <fullName evidence="3 7">Nuclease SbcCD subunit D</fullName>
    </recommendedName>
</protein>
<proteinExistence type="inferred from homology"/>
<dbReference type="Proteomes" id="UP000294194">
    <property type="component" value="Unassembled WGS sequence"/>
</dbReference>
<dbReference type="AlphaFoldDB" id="A0A4Q9GVG0"/>
<dbReference type="InterPro" id="IPR026843">
    <property type="entry name" value="SbcD_C"/>
</dbReference>
<gene>
    <name evidence="7" type="primary">sbcD</name>
    <name evidence="10" type="ORF">EYE40_04035</name>
</gene>
<name>A0A4Q9GVG0_9MICO</name>
<dbReference type="GO" id="GO:0006310">
    <property type="term" value="P:DNA recombination"/>
    <property type="evidence" value="ECO:0007669"/>
    <property type="project" value="UniProtKB-KW"/>
</dbReference>
<dbReference type="PANTHER" id="PTHR30337:SF0">
    <property type="entry name" value="NUCLEASE SBCCD SUBUNIT D"/>
    <property type="match status" value="1"/>
</dbReference>
<evidence type="ECO:0000313" key="10">
    <source>
        <dbReference type="EMBL" id="TBN56633.1"/>
    </source>
</evidence>
<dbReference type="InterPro" id="IPR004843">
    <property type="entry name" value="Calcineurin-like_PHP"/>
</dbReference>
<dbReference type="CDD" id="cd00840">
    <property type="entry name" value="MPP_Mre11_N"/>
    <property type="match status" value="1"/>
</dbReference>
<comment type="function">
    <text evidence="7">SbcCD cleaves DNA hairpin structures. These structures can inhibit DNA replication and are intermediates in certain DNA recombination reactions. The complex acts as a 3'-&gt;5' double strand exonuclease that can open hairpins. It also has a 5' single-strand endonuclease activity.</text>
</comment>
<evidence type="ECO:0000256" key="6">
    <source>
        <dbReference type="ARBA" id="ARBA00022839"/>
    </source>
</evidence>
<dbReference type="InterPro" id="IPR029052">
    <property type="entry name" value="Metallo-depent_PP-like"/>
</dbReference>
<keyword evidence="4 7" id="KW-0540">Nuclease</keyword>
<dbReference type="InterPro" id="IPR050535">
    <property type="entry name" value="DNA_Repair-Maintenance_Comp"/>
</dbReference>
<dbReference type="InterPro" id="IPR004593">
    <property type="entry name" value="SbcD"/>
</dbReference>
<feature type="domain" description="Calcineurin-like phosphoesterase" evidence="8">
    <location>
        <begin position="1"/>
        <end position="215"/>
    </location>
</feature>
<dbReference type="GO" id="GO:0008408">
    <property type="term" value="F:3'-5' exonuclease activity"/>
    <property type="evidence" value="ECO:0007669"/>
    <property type="project" value="InterPro"/>
</dbReference>
<dbReference type="GO" id="GO:0004519">
    <property type="term" value="F:endonuclease activity"/>
    <property type="evidence" value="ECO:0007669"/>
    <property type="project" value="UniProtKB-KW"/>
</dbReference>
<dbReference type="RefSeq" id="WP_130980743.1">
    <property type="nucleotide sequence ID" value="NZ_SISG01000001.1"/>
</dbReference>
<sequence>MRILHTSDWHIGRTFHGNSTLEHLESVLEAMVEVVKAERVDVVVVAGDIFDSATPAAENYEVLTRILRGLRGAGAQVILTSGNHDSATRLGFNAGFTGLAGIHIITRQELHDQPIVIDDEHGQVWFYGIPYLEPALLRHHYPDETLKTHEQVLGFVMGRIRASAAETRSVVISHAFISDVQASDVERDISSGGLDLVPLSVFDGPDYVALGHIHGRAQLSPRAHYSGAPLHYSFGEGDKPRGAWIVDLDASGLQGTRWVDLPIPRRLTVLTGTLDDLLRDDAHAPFTNDWVSAVLTDTVRPLDAMRRLRDRFPHAAAVEYRPAVTSERTTSYGERTRAQTDNEVVAGFLELVRNGVGPSEAERALIAEVITEASGEATA</sequence>
<keyword evidence="11" id="KW-1185">Reference proteome</keyword>
<dbReference type="NCBIfam" id="TIGR00619">
    <property type="entry name" value="sbcd"/>
    <property type="match status" value="1"/>
</dbReference>
<evidence type="ECO:0000313" key="11">
    <source>
        <dbReference type="Proteomes" id="UP000294194"/>
    </source>
</evidence>
<reference evidence="11" key="1">
    <citation type="submission" date="2019-02" db="EMBL/GenBank/DDBJ databases">
        <title>Glaciihabitans arcticus sp. nov., a psychrotolerant bacterium isolated from polar soil.</title>
        <authorList>
            <person name="Dahal R.H."/>
        </authorList>
    </citation>
    <scope>NUCLEOTIDE SEQUENCE [LARGE SCALE GENOMIC DNA]</scope>
    <source>
        <strain evidence="11">RP-3-7</strain>
    </source>
</reference>
<evidence type="ECO:0000256" key="7">
    <source>
        <dbReference type="RuleBase" id="RU363069"/>
    </source>
</evidence>
<dbReference type="Gene3D" id="3.60.21.10">
    <property type="match status" value="1"/>
</dbReference>